<keyword evidence="2 4" id="KW-0689">Ribosomal protein</keyword>
<dbReference type="PANTHER" id="PTHR14413:SF16">
    <property type="entry name" value="LARGE RIBOSOMAL SUBUNIT PROTEIN BL17M"/>
    <property type="match status" value="1"/>
</dbReference>
<accession>A0A2A9HK29</accession>
<evidence type="ECO:0000313" key="7">
    <source>
        <dbReference type="EMBL" id="PFG75336.1"/>
    </source>
</evidence>
<gene>
    <name evidence="4" type="primary">rplQ</name>
    <name evidence="7" type="ORF">A9A59_2604</name>
</gene>
<dbReference type="NCBIfam" id="TIGR00059">
    <property type="entry name" value="L17"/>
    <property type="match status" value="1"/>
</dbReference>
<evidence type="ECO:0000256" key="4">
    <source>
        <dbReference type="HAMAP-Rule" id="MF_01368"/>
    </source>
</evidence>
<dbReference type="Pfam" id="PF01196">
    <property type="entry name" value="Ribosomal_L17"/>
    <property type="match status" value="1"/>
</dbReference>
<dbReference type="GO" id="GO:0022625">
    <property type="term" value="C:cytosolic large ribosomal subunit"/>
    <property type="evidence" value="ECO:0007669"/>
    <property type="project" value="TreeGrafter"/>
</dbReference>
<name>A0A2A9HK29_TEPT2</name>
<dbReference type="GO" id="GO:0006412">
    <property type="term" value="P:translation"/>
    <property type="evidence" value="ECO:0007669"/>
    <property type="project" value="UniProtKB-UniRule"/>
</dbReference>
<dbReference type="Gene3D" id="3.90.1030.10">
    <property type="entry name" value="Ribosomal protein L17"/>
    <property type="match status" value="1"/>
</dbReference>
<dbReference type="PROSITE" id="PS01167">
    <property type="entry name" value="RIBOSOMAL_L17"/>
    <property type="match status" value="1"/>
</dbReference>
<dbReference type="Proteomes" id="UP000223071">
    <property type="component" value="Unassembled WGS sequence"/>
</dbReference>
<dbReference type="SUPFAM" id="SSF64263">
    <property type="entry name" value="Prokaryotic ribosomal protein L17"/>
    <property type="match status" value="1"/>
</dbReference>
<evidence type="ECO:0000256" key="3">
    <source>
        <dbReference type="ARBA" id="ARBA00023274"/>
    </source>
</evidence>
<comment type="caution">
    <text evidence="7">The sequence shown here is derived from an EMBL/GenBank/DDBJ whole genome shotgun (WGS) entry which is preliminary data.</text>
</comment>
<organism evidence="7 8">
    <name type="scientific">Tepidiforma thermophila (strain KCTC 52669 / CGMCC 1.13589 / G233)</name>
    <dbReference type="NCBI Taxonomy" id="2761530"/>
    <lineage>
        <taxon>Bacteria</taxon>
        <taxon>Bacillati</taxon>
        <taxon>Chloroflexota</taxon>
        <taxon>Tepidiformia</taxon>
        <taxon>Tepidiformales</taxon>
        <taxon>Tepidiformaceae</taxon>
        <taxon>Tepidiforma</taxon>
    </lineage>
</organism>
<proteinExistence type="inferred from homology"/>
<dbReference type="AlphaFoldDB" id="A0A2A9HK29"/>
<keyword evidence="8" id="KW-1185">Reference proteome</keyword>
<evidence type="ECO:0000256" key="2">
    <source>
        <dbReference type="ARBA" id="ARBA00022980"/>
    </source>
</evidence>
<dbReference type="RefSeq" id="WP_098504655.1">
    <property type="nucleotide sequence ID" value="NZ_PDJQ01000001.1"/>
</dbReference>
<dbReference type="InterPro" id="IPR000456">
    <property type="entry name" value="Ribosomal_bL17"/>
</dbReference>
<evidence type="ECO:0000313" key="8">
    <source>
        <dbReference type="Proteomes" id="UP000223071"/>
    </source>
</evidence>
<keyword evidence="3 4" id="KW-0687">Ribonucleoprotein</keyword>
<dbReference type="GO" id="GO:0003735">
    <property type="term" value="F:structural constituent of ribosome"/>
    <property type="evidence" value="ECO:0007669"/>
    <property type="project" value="InterPro"/>
</dbReference>
<evidence type="ECO:0000256" key="6">
    <source>
        <dbReference type="SAM" id="MobiDB-lite"/>
    </source>
</evidence>
<feature type="compositionally biased region" description="Low complexity" evidence="6">
    <location>
        <begin position="140"/>
        <end position="203"/>
    </location>
</feature>
<dbReference type="InterPro" id="IPR047859">
    <property type="entry name" value="Ribosomal_bL17_CS"/>
</dbReference>
<comment type="subunit">
    <text evidence="4">Part of the 50S ribosomal subunit. Contacts protein L32.</text>
</comment>
<reference evidence="7 8" key="1">
    <citation type="submission" date="2017-09" db="EMBL/GenBank/DDBJ databases">
        <title>Sequencing the genomes of two abundant thermophiles in Great Basin hot springs: Thermocrinis jamiesonii and novel Chloroflexi Thermoflexus hugenholtzii.</title>
        <authorList>
            <person name="Hedlund B."/>
        </authorList>
    </citation>
    <scope>NUCLEOTIDE SEQUENCE [LARGE SCALE GENOMIC DNA]</scope>
    <source>
        <strain evidence="7 8">G233</strain>
    </source>
</reference>
<dbReference type="HAMAP" id="MF_01368">
    <property type="entry name" value="Ribosomal_bL17"/>
    <property type="match status" value="1"/>
</dbReference>
<feature type="region of interest" description="Disordered" evidence="6">
    <location>
        <begin position="127"/>
        <end position="211"/>
    </location>
</feature>
<dbReference type="PANTHER" id="PTHR14413">
    <property type="entry name" value="RIBOSOMAL PROTEIN L17"/>
    <property type="match status" value="1"/>
</dbReference>
<sequence length="211" mass="22495">MRHRVAGRHLGRETSHRMALYRNLVTDLLRYEKITTTEAKAKEIRPMAERIITLGRRGDLHARRQALRFLYDPKVVKKVFDDIGPRMKDRPGGYLRITALEPRKGDGARMATIELVDIAGAVAVPRPKRVTAPPSPRRAPTPGAAAAAAAAAEIEAARAAESAAAADEAPAEEPAPAETPAATAAEAPPAGEAVQETAASGESAAEEEKND</sequence>
<dbReference type="EMBL" id="PDJQ01000001">
    <property type="protein sequence ID" value="PFG75336.1"/>
    <property type="molecule type" value="Genomic_DNA"/>
</dbReference>
<dbReference type="InterPro" id="IPR036373">
    <property type="entry name" value="Ribosomal_bL17_sf"/>
</dbReference>
<comment type="similarity">
    <text evidence="1 4 5">Belongs to the bacterial ribosomal protein bL17 family.</text>
</comment>
<dbReference type="FunFam" id="3.90.1030.10:FF:000001">
    <property type="entry name" value="50S ribosomal protein L17"/>
    <property type="match status" value="1"/>
</dbReference>
<evidence type="ECO:0000256" key="5">
    <source>
        <dbReference type="RuleBase" id="RU000660"/>
    </source>
</evidence>
<protein>
    <recommendedName>
        <fullName evidence="4">Large ribosomal subunit protein bL17</fullName>
    </recommendedName>
</protein>
<evidence type="ECO:0000256" key="1">
    <source>
        <dbReference type="ARBA" id="ARBA00008777"/>
    </source>
</evidence>